<feature type="region of interest" description="Disordered" evidence="1">
    <location>
        <begin position="313"/>
        <end position="347"/>
    </location>
</feature>
<name>A0AAV9V213_9PEZI</name>
<feature type="transmembrane region" description="Helical" evidence="2">
    <location>
        <begin position="120"/>
        <end position="141"/>
    </location>
</feature>
<evidence type="ECO:0000313" key="3">
    <source>
        <dbReference type="EMBL" id="KAK6353793.1"/>
    </source>
</evidence>
<reference evidence="3 4" key="1">
    <citation type="submission" date="2019-10" db="EMBL/GenBank/DDBJ databases">
        <authorList>
            <person name="Palmer J.M."/>
        </authorList>
    </citation>
    <scope>NUCLEOTIDE SEQUENCE [LARGE SCALE GENOMIC DNA]</scope>
    <source>
        <strain evidence="3 4">TWF730</strain>
    </source>
</reference>
<feature type="region of interest" description="Disordered" evidence="1">
    <location>
        <begin position="150"/>
        <end position="177"/>
    </location>
</feature>
<dbReference type="EMBL" id="JAVHNS010000005">
    <property type="protein sequence ID" value="KAK6353793.1"/>
    <property type="molecule type" value="Genomic_DNA"/>
</dbReference>
<feature type="compositionally biased region" description="Acidic residues" evidence="1">
    <location>
        <begin position="316"/>
        <end position="336"/>
    </location>
</feature>
<feature type="compositionally biased region" description="Low complexity" evidence="1">
    <location>
        <begin position="86"/>
        <end position="105"/>
    </location>
</feature>
<proteinExistence type="predicted"/>
<comment type="caution">
    <text evidence="3">The sequence shown here is derived from an EMBL/GenBank/DDBJ whole genome shotgun (WGS) entry which is preliminary data.</text>
</comment>
<evidence type="ECO:0000313" key="4">
    <source>
        <dbReference type="Proteomes" id="UP001373714"/>
    </source>
</evidence>
<gene>
    <name evidence="3" type="ORF">TWF730_008219</name>
</gene>
<dbReference type="AlphaFoldDB" id="A0AAV9V213"/>
<protein>
    <submittedName>
        <fullName evidence="3">Uncharacterized protein</fullName>
    </submittedName>
</protein>
<feature type="compositionally biased region" description="Low complexity" evidence="1">
    <location>
        <begin position="154"/>
        <end position="173"/>
    </location>
</feature>
<keyword evidence="2" id="KW-0472">Membrane</keyword>
<feature type="region of interest" description="Disordered" evidence="1">
    <location>
        <begin position="189"/>
        <end position="208"/>
    </location>
</feature>
<dbReference type="Proteomes" id="UP001373714">
    <property type="component" value="Unassembled WGS sequence"/>
</dbReference>
<evidence type="ECO:0000256" key="1">
    <source>
        <dbReference type="SAM" id="MobiDB-lite"/>
    </source>
</evidence>
<accession>A0AAV9V213</accession>
<feature type="region of interest" description="Disordered" evidence="1">
    <location>
        <begin position="84"/>
        <end position="107"/>
    </location>
</feature>
<keyword evidence="4" id="KW-1185">Reference proteome</keyword>
<sequence length="347" mass="37647">MHTSVPSVPHFAPVLHHASTTPQGAAIDPDFFGSDASIKPTLSSSIRIQHSTLLSPPPLTTLIRAGSIKEPIPAKSEYLTIPAMATDTPPTSVPTSTPPSASSSPHGSNGILGWGLPAEVAFFVSLAVLGLFLPIGLFVYLKRRRQTKKVIDELSSPSTSSSSTDLTLRGSTTRPPTASSWLEMLKHRTETPSPPHANGDNRNEVYYEPPKPISFARRKFCTRLSGRMSEADIEKEVRELDEEVRRRSKLSRSRGQSVGVLPDLEDPCSECAMSYTHDERGHTQPVEGRRGTPIPFLASVELDAAVVAAVVKEIGGEEEEEMEDSKDIEDSEDVDDAVDKTGEEKSI</sequence>
<evidence type="ECO:0000256" key="2">
    <source>
        <dbReference type="SAM" id="Phobius"/>
    </source>
</evidence>
<keyword evidence="2" id="KW-0812">Transmembrane</keyword>
<keyword evidence="2" id="KW-1133">Transmembrane helix</keyword>
<organism evidence="3 4">
    <name type="scientific">Orbilia blumenaviensis</name>
    <dbReference type="NCBI Taxonomy" id="1796055"/>
    <lineage>
        <taxon>Eukaryota</taxon>
        <taxon>Fungi</taxon>
        <taxon>Dikarya</taxon>
        <taxon>Ascomycota</taxon>
        <taxon>Pezizomycotina</taxon>
        <taxon>Orbiliomycetes</taxon>
        <taxon>Orbiliales</taxon>
        <taxon>Orbiliaceae</taxon>
        <taxon>Orbilia</taxon>
    </lineage>
</organism>
<feature type="compositionally biased region" description="Basic and acidic residues" evidence="1">
    <location>
        <begin position="337"/>
        <end position="347"/>
    </location>
</feature>